<keyword evidence="2" id="KW-1185">Reference proteome</keyword>
<protein>
    <submittedName>
        <fullName evidence="1">DUF3575 domain-containing protein</fullName>
    </submittedName>
</protein>
<name>A0A7K0KDE8_9BACT</name>
<evidence type="ECO:0000313" key="2">
    <source>
        <dbReference type="Proteomes" id="UP000438914"/>
    </source>
</evidence>
<dbReference type="SUPFAM" id="SSF103515">
    <property type="entry name" value="Autotransporter"/>
    <property type="match status" value="1"/>
</dbReference>
<dbReference type="Pfam" id="PF12099">
    <property type="entry name" value="DUF3575"/>
    <property type="match status" value="1"/>
</dbReference>
<evidence type="ECO:0000313" key="1">
    <source>
        <dbReference type="EMBL" id="MST83951.1"/>
    </source>
</evidence>
<accession>A0A7K0KDE8</accession>
<proteinExistence type="predicted"/>
<comment type="caution">
    <text evidence="1">The sequence shown here is derived from an EMBL/GenBank/DDBJ whole genome shotgun (WGS) entry which is preliminary data.</text>
</comment>
<dbReference type="Proteomes" id="UP000438914">
    <property type="component" value="Unassembled WGS sequence"/>
</dbReference>
<gene>
    <name evidence="1" type="ORF">FYJ73_04580</name>
</gene>
<dbReference type="AlphaFoldDB" id="A0A7K0KDE8"/>
<dbReference type="InterPro" id="IPR021958">
    <property type="entry name" value="DUF3575"/>
</dbReference>
<sequence length="199" mass="22864">MMRVWRLYREKVIISIVLGLIVAVRGDAQSFSLSNNVVYSATLTPNLGFETRVDSTWTVGLWGGFRPWPTDDKALRKYRHLSLDLYTRKWTRGTPWRGFYYGFDALWIHYNLSNLKLNYFGMFGDARHRRMQGNLYGGGSFAGYAWDLGSGFGVDVQTGVDLSWTRYRVYDCVHCGAPVARKNKVYLLPKAAVDLVYSF</sequence>
<reference evidence="1 2" key="1">
    <citation type="submission" date="2019-08" db="EMBL/GenBank/DDBJ databases">
        <title>In-depth cultivation of the pig gut microbiome towards novel bacterial diversity and tailored functional studies.</title>
        <authorList>
            <person name="Wylensek D."/>
            <person name="Hitch T.C.A."/>
            <person name="Clavel T."/>
        </authorList>
    </citation>
    <scope>NUCLEOTIDE SEQUENCE [LARGE SCALE GENOMIC DNA]</scope>
    <source>
        <strain evidence="1 2">LKV-178-WT-2A</strain>
    </source>
</reference>
<dbReference type="InterPro" id="IPR036709">
    <property type="entry name" value="Autotransporte_beta_dom_sf"/>
</dbReference>
<organism evidence="1 2">
    <name type="scientific">Hallella mizrahii</name>
    <dbReference type="NCBI Taxonomy" id="2606637"/>
    <lineage>
        <taxon>Bacteria</taxon>
        <taxon>Pseudomonadati</taxon>
        <taxon>Bacteroidota</taxon>
        <taxon>Bacteroidia</taxon>
        <taxon>Bacteroidales</taxon>
        <taxon>Prevotellaceae</taxon>
        <taxon>Hallella</taxon>
    </lineage>
</organism>
<dbReference type="EMBL" id="VUNG01000007">
    <property type="protein sequence ID" value="MST83951.1"/>
    <property type="molecule type" value="Genomic_DNA"/>
</dbReference>